<dbReference type="Proteomes" id="UP000295807">
    <property type="component" value="Unassembled WGS sequence"/>
</dbReference>
<dbReference type="Pfam" id="PF17973">
    <property type="entry name" value="bMG10"/>
    <property type="match status" value="1"/>
</dbReference>
<gene>
    <name evidence="5" type="ORF">EDD80_101197</name>
</gene>
<evidence type="ECO:0000313" key="5">
    <source>
        <dbReference type="EMBL" id="TCS89999.1"/>
    </source>
</evidence>
<organism evidence="5 6">
    <name type="scientific">Anseongella ginsenosidimutans</name>
    <dbReference type="NCBI Taxonomy" id="496056"/>
    <lineage>
        <taxon>Bacteria</taxon>
        <taxon>Pseudomonadati</taxon>
        <taxon>Bacteroidota</taxon>
        <taxon>Sphingobacteriia</taxon>
        <taxon>Sphingobacteriales</taxon>
        <taxon>Sphingobacteriaceae</taxon>
        <taxon>Anseongella</taxon>
    </lineage>
</organism>
<dbReference type="Pfam" id="PF13715">
    <property type="entry name" value="CarbopepD_reg_2"/>
    <property type="match status" value="1"/>
</dbReference>
<dbReference type="InterPro" id="IPR008969">
    <property type="entry name" value="CarboxyPept-like_regulatory"/>
</dbReference>
<evidence type="ECO:0000256" key="3">
    <source>
        <dbReference type="SAM" id="SignalP"/>
    </source>
</evidence>
<feature type="region of interest" description="Disordered" evidence="2">
    <location>
        <begin position="1356"/>
        <end position="1376"/>
    </location>
</feature>
<evidence type="ECO:0000313" key="6">
    <source>
        <dbReference type="Proteomes" id="UP000295807"/>
    </source>
</evidence>
<dbReference type="InterPro" id="IPR051802">
    <property type="entry name" value="YfhM-like"/>
</dbReference>
<dbReference type="PANTHER" id="PTHR40094:SF1">
    <property type="entry name" value="UBIQUITIN DOMAIN-CONTAINING PROTEIN"/>
    <property type="match status" value="1"/>
</dbReference>
<sequence length="2163" mass="245000">MKRKPLLFRLLLFFFCLACLLPFAARSQQRSFDYKEAWDKADSLALEGLPRSALEVVEEIYSRARTEKDPAMQIKTVIHRMLFQSYTEEESFAKIISELQADIRAAEFPVKQVLHSLLADTYWNYYQQNRYQLHQRSTVADTAVNDFRNWDYERLLTGVIRHYGLSLENPEKQQETNVSILSGVLEGDTSSRFLRPSLYDFLAQRALDMYIREESSLAPRPSEEYLFEDPKLFSDAEAFARMPLMQADSLSLLAKGLALFQELTQFHLHDQDASALIDLDLKRLEFIHRKSKLPHKDSLYTLALHRIMDNQRDLPVSAEAAYALANFYYNQSQLSVHIIYVNGQRRPVINDGKDHPLARRKAHDICVKAIAQYPGSRGARNCQALLDKIEKQELDIKAEDVNLPGEPFRLLITYRNLPDVYLRVVKLWEDEADSVAMFTRNSYQFQDRAENLLLSKSPLLQYTHALPASGDFNMHSAEVKIDALPAGNYAVLASEHENFETDSAALSFTLVEVSGIGFFSRNRNPDQEQEVFVTDRKTGKPLAGVRAVAYQQNFQDRRPGERVINKQVRSDNEGRMLLDLPRKHQYRVLLTNEKDTLTAMQHLWVRGRLNTSPVSRQQERTVFFTDRSIYRPGQTVHFKGLMLLSGLLSDAKTKIWPHKRTEVWFSDANGEEISAIELMSNEFGTFSGTFLIPENGLPGKMTIGNDYGRVSIEVAEYKRPTFAVEFDAVGEIYRLNDSVRISGKAESFSGFSIDKAEVRYTVTRAGNAALYQGKHWRSYIYPPADPLPITHGIAKTDEEGKFSLSFKAEASDTSQVYSYQVTAHITDMNGETRSRSISVNVGNKNLLVTATIAPNISSEQDARYQVSSKNLNGEAQESDISLKIYALKAPEHPLRERLWDAPDQFIMSREEFKRSFPHDIYKDEGDFHNWERENKCLELDFHTDSVETFDLAGLEEYASGYYLAEIHATAASGETAAQRYFFHFQQEEPGVPQTVSNYINVLKNAGESGESAAFLAGTGNQPSYILYEVISDSRISEQRWISAGKDQREILFPLDSTLTPNLAVQFTMVHQNRIYRTMSPIVIEKNNANLEIEMLSFRDKLRPGEKETWTIKISTPENEQAAAEMAATLYDASLDAILPHSWPPERIISPPGVTYYSFSWETAGFLNESRHIVLRTFKERITEELNLRSYETLQLFGYSYYGGYNRSYRDYLQRIKEQRRFEMELEGWEAAFQRQSKSMAEGIIVSGTLKDESGNPLPGVSIQVGGNPLGLTSNSRGEYKIKVPAKGVLVFTALGFKSKEIKVNGRKRIDVLLESDHTALDEVVVVGYGGQKKSSVSGAVAEAASNVMIRGSAAPPEELQEGAEADGNPEAAASPGAGLQDILPRKNFNETAFFYPQLRTDEEGKISIEFTMPESITRWKMLGFAHTKDLRFAGIEKELITSKEVSVSANAPRFLRAGDRFAFTAKVVNLTGESLQGSARLELLDALTLQPVDSLLLREVSSQQFSMAPFSSETLSWEIDVPEELQAITYRVFASAGNHSDGEENTLPVLPNRVLITETLPMQVEAGETRDFSINAFAGRKLREARPYRLTLEYSANPAWYAVQALPYLMEYPYECAEQLFSRYFANSLATTIMNSSPRIKAIFTQWKNTDSDELLPELEKNQELKSALLQETPWVMQSNKDSERKKRLALLFDLNKMQRQNAAVMQKLSAMQLPDGSFPWFAGMRGNRFITQHILAGIGQLRKLNALPSDPGERGGMVKRALRFADHELAEDYRKLAAREDLLPEHLSAFTIHFLYMRSFFPEIRPDTAAQKAIDFYLGQAEEFWTGRPVYQQGMIALVLERNGRTDAAEKIIRSLNERAQHSEDKGMYWSSNRRGYFWHEAPIETQALLIEAFTEVRGEPGTSPTKEVEEMKKWLLLNKQTNNWESTKATVAACYALLLRGSDWLGSAEQAGISLGGKSLAALKPGLKQEAGTGYLKTSWEASEINGAMESIRISNPGEVVSWGALYWQYFAKPESVPASGEELEIHKTLYKETMTESGPLLVPLNENQVLSRGDLVKVRMELKASRDYEYVHLKDLRAAAFEPVDILARYHYQDGLGYYQATKDASTNFFISHLPKGRYVLEYSLRVTHSGTFSNGFARVQCMYAPEFSARSQGGRVRIE</sequence>
<dbReference type="SUPFAM" id="SSF48239">
    <property type="entry name" value="Terpenoid cyclases/Protein prenyltransferases"/>
    <property type="match status" value="1"/>
</dbReference>
<reference evidence="5 6" key="1">
    <citation type="submission" date="2019-03" db="EMBL/GenBank/DDBJ databases">
        <title>Genomic Encyclopedia of Type Strains, Phase IV (KMG-IV): sequencing the most valuable type-strain genomes for metagenomic binning, comparative biology and taxonomic classification.</title>
        <authorList>
            <person name="Goeker M."/>
        </authorList>
    </citation>
    <scope>NUCLEOTIDE SEQUENCE [LARGE SCALE GENOMIC DNA]</scope>
    <source>
        <strain evidence="5 6">DSM 21100</strain>
    </source>
</reference>
<feature type="domain" description="Alpha-2-macroglobulin" evidence="4">
    <location>
        <begin position="1391"/>
        <end position="1481"/>
    </location>
</feature>
<dbReference type="InterPro" id="IPR047565">
    <property type="entry name" value="Alpha-macroglob_thiol-ester_cl"/>
</dbReference>
<dbReference type="PANTHER" id="PTHR40094">
    <property type="entry name" value="ALPHA-2-MACROGLOBULIN HOMOLOG"/>
    <property type="match status" value="1"/>
</dbReference>
<dbReference type="RefSeq" id="WP_132127470.1">
    <property type="nucleotide sequence ID" value="NZ_CP042432.1"/>
</dbReference>
<dbReference type="InterPro" id="IPR041246">
    <property type="entry name" value="Bact_MG10"/>
</dbReference>
<dbReference type="InterPro" id="IPR001599">
    <property type="entry name" value="Macroglobln_a2"/>
</dbReference>
<dbReference type="InterPro" id="IPR008930">
    <property type="entry name" value="Terpenoid_cyclase/PrenylTrfase"/>
</dbReference>
<keyword evidence="6" id="KW-1185">Reference proteome</keyword>
<dbReference type="GO" id="GO:0004866">
    <property type="term" value="F:endopeptidase inhibitor activity"/>
    <property type="evidence" value="ECO:0007669"/>
    <property type="project" value="InterPro"/>
</dbReference>
<dbReference type="Gene3D" id="1.50.10.20">
    <property type="match status" value="1"/>
</dbReference>
<dbReference type="EMBL" id="SMAD01000001">
    <property type="protein sequence ID" value="TCS89999.1"/>
    <property type="molecule type" value="Genomic_DNA"/>
</dbReference>
<comment type="caution">
    <text evidence="5">The sequence shown here is derived from an EMBL/GenBank/DDBJ whole genome shotgun (WGS) entry which is preliminary data.</text>
</comment>
<evidence type="ECO:0000259" key="4">
    <source>
        <dbReference type="SMART" id="SM01360"/>
    </source>
</evidence>
<proteinExistence type="inferred from homology"/>
<dbReference type="SMART" id="SM01419">
    <property type="entry name" value="Thiol-ester_cl"/>
    <property type="match status" value="1"/>
</dbReference>
<dbReference type="SUPFAM" id="SSF49464">
    <property type="entry name" value="Carboxypeptidase regulatory domain-like"/>
    <property type="match status" value="1"/>
</dbReference>
<dbReference type="InterPro" id="IPR002890">
    <property type="entry name" value="MG2"/>
</dbReference>
<protein>
    <submittedName>
        <fullName evidence="5">A-macroglobulin complement component</fullName>
    </submittedName>
</protein>
<keyword evidence="3" id="KW-0732">Signal</keyword>
<dbReference type="Gene3D" id="2.60.40.1930">
    <property type="match status" value="1"/>
</dbReference>
<evidence type="ECO:0000256" key="1">
    <source>
        <dbReference type="ARBA" id="ARBA00010556"/>
    </source>
</evidence>
<dbReference type="Gene3D" id="2.60.40.1120">
    <property type="entry name" value="Carboxypeptidase-like, regulatory domain"/>
    <property type="match status" value="1"/>
</dbReference>
<feature type="signal peptide" evidence="3">
    <location>
        <begin position="1"/>
        <end position="24"/>
    </location>
</feature>
<name>A0A4R3KW74_9SPHI</name>
<accession>A0A4R3KW74</accession>
<dbReference type="SMART" id="SM01360">
    <property type="entry name" value="A2M"/>
    <property type="match status" value="1"/>
</dbReference>
<dbReference type="Pfam" id="PF01835">
    <property type="entry name" value="MG2"/>
    <property type="match status" value="1"/>
</dbReference>
<evidence type="ECO:0000256" key="2">
    <source>
        <dbReference type="SAM" id="MobiDB-lite"/>
    </source>
</evidence>
<dbReference type="OrthoDB" id="9767116at2"/>
<comment type="similarity">
    <text evidence="1">Belongs to the protease inhibitor I39 (alpha-2-macroglobulin) family. Bacterial alpha-2-macroglobulin subfamily.</text>
</comment>
<feature type="chain" id="PRO_5020571689" evidence="3">
    <location>
        <begin position="25"/>
        <end position="2163"/>
    </location>
</feature>
<dbReference type="Pfam" id="PF00207">
    <property type="entry name" value="A2M"/>
    <property type="match status" value="1"/>
</dbReference>